<evidence type="ECO:0000313" key="11">
    <source>
        <dbReference type="Proteomes" id="UP000462152"/>
    </source>
</evidence>
<feature type="region of interest" description="Disordered" evidence="7">
    <location>
        <begin position="275"/>
        <end position="335"/>
    </location>
</feature>
<keyword evidence="8" id="KW-0732">Signal</keyword>
<feature type="chain" id="PRO_5039422377" description="peptidylprolyl isomerase" evidence="8">
    <location>
        <begin position="20"/>
        <end position="335"/>
    </location>
</feature>
<comment type="similarity">
    <text evidence="2">Belongs to the FKBP-type PPIase family.</text>
</comment>
<evidence type="ECO:0000256" key="7">
    <source>
        <dbReference type="SAM" id="MobiDB-lite"/>
    </source>
</evidence>
<evidence type="ECO:0000313" key="10">
    <source>
        <dbReference type="EMBL" id="MUN54327.1"/>
    </source>
</evidence>
<keyword evidence="11" id="KW-1185">Reference proteome</keyword>
<keyword evidence="5 6" id="KW-0413">Isomerase</keyword>
<accession>A0A7K1LGK4</accession>
<dbReference type="Proteomes" id="UP000462152">
    <property type="component" value="Unassembled WGS sequence"/>
</dbReference>
<dbReference type="InterPro" id="IPR010916">
    <property type="entry name" value="TonB_box_CS"/>
</dbReference>
<gene>
    <name evidence="10" type="ORF">GMA10_03705</name>
</gene>
<dbReference type="PROSITE" id="PS51257">
    <property type="entry name" value="PROKAR_LIPOPROTEIN"/>
    <property type="match status" value="1"/>
</dbReference>
<dbReference type="PANTHER" id="PTHR43811:SF19">
    <property type="entry name" value="39 KDA FK506-BINDING NUCLEAR PROTEIN"/>
    <property type="match status" value="1"/>
</dbReference>
<feature type="domain" description="PPIase FKBP-type" evidence="9">
    <location>
        <begin position="215"/>
        <end position="303"/>
    </location>
</feature>
<evidence type="ECO:0000256" key="6">
    <source>
        <dbReference type="PROSITE-ProRule" id="PRU00277"/>
    </source>
</evidence>
<organism evidence="10 11">
    <name type="scientific">Rothia koreensis</name>
    <dbReference type="NCBI Taxonomy" id="592378"/>
    <lineage>
        <taxon>Bacteria</taxon>
        <taxon>Bacillati</taxon>
        <taxon>Actinomycetota</taxon>
        <taxon>Actinomycetes</taxon>
        <taxon>Micrococcales</taxon>
        <taxon>Micrococcaceae</taxon>
        <taxon>Rothia</taxon>
    </lineage>
</organism>
<feature type="compositionally biased region" description="Basic and acidic residues" evidence="7">
    <location>
        <begin position="51"/>
        <end position="69"/>
    </location>
</feature>
<evidence type="ECO:0000256" key="8">
    <source>
        <dbReference type="SAM" id="SignalP"/>
    </source>
</evidence>
<feature type="compositionally biased region" description="Gly residues" evidence="7">
    <location>
        <begin position="313"/>
        <end position="327"/>
    </location>
</feature>
<reference evidence="10 11" key="1">
    <citation type="submission" date="2019-12" db="EMBL/GenBank/DDBJ databases">
        <authorList>
            <person name="Li J."/>
            <person name="Shi Y."/>
            <person name="Xu G."/>
            <person name="Xiao D."/>
            <person name="Ran X."/>
        </authorList>
    </citation>
    <scope>NUCLEOTIDE SEQUENCE [LARGE SCALE GENOMIC DNA]</scope>
    <source>
        <strain evidence="10 11">JCM 15915</strain>
    </source>
</reference>
<dbReference type="SUPFAM" id="SSF54534">
    <property type="entry name" value="FKBP-like"/>
    <property type="match status" value="1"/>
</dbReference>
<evidence type="ECO:0000256" key="3">
    <source>
        <dbReference type="ARBA" id="ARBA00013194"/>
    </source>
</evidence>
<sequence length="335" mass="35099">MRKSLKLSAAAIALTLALAGCGGSNDLESVDFKDQGKGKAPSVSFDTPLSVKDEDSRVLDEGDGEDVKEGDTVLVDAAVFSGADQKSQGDTYSGSPITITVNDQLKEKLPKVYDILKDTKVGTSFAYAKKPEDNSSQGSSGGSDDKDASAVEIYTVSKKLKKSAEGSEVPPQEGLPKVTMKDSGPEISIPEGQEEPKSVTAQNLIDGSGDEVKDGEKVYVKYSGVTWSDGKQFDSNWTKDPTGFPLDQVIKGWGEGLKGKKVGDRVLLEVPTDKAYGSKEQLGSESQQPAGPLVFVIDILGTSKADPPEDSQGGSGMQQGGQQGGAQQGAQQGAQ</sequence>
<evidence type="ECO:0000259" key="9">
    <source>
        <dbReference type="PROSITE" id="PS50059"/>
    </source>
</evidence>
<evidence type="ECO:0000256" key="5">
    <source>
        <dbReference type="ARBA" id="ARBA00023235"/>
    </source>
</evidence>
<evidence type="ECO:0000256" key="4">
    <source>
        <dbReference type="ARBA" id="ARBA00023110"/>
    </source>
</evidence>
<dbReference type="InterPro" id="IPR046357">
    <property type="entry name" value="PPIase_dom_sf"/>
</dbReference>
<proteinExistence type="inferred from homology"/>
<dbReference type="PROSITE" id="PS50059">
    <property type="entry name" value="FKBP_PPIASE"/>
    <property type="match status" value="1"/>
</dbReference>
<dbReference type="RefSeq" id="WP_129314377.1">
    <property type="nucleotide sequence ID" value="NZ_NOIQ01000001.1"/>
</dbReference>
<evidence type="ECO:0000256" key="2">
    <source>
        <dbReference type="ARBA" id="ARBA00006577"/>
    </source>
</evidence>
<name>A0A7K1LGK4_9MICC</name>
<evidence type="ECO:0000256" key="1">
    <source>
        <dbReference type="ARBA" id="ARBA00000971"/>
    </source>
</evidence>
<comment type="catalytic activity">
    <reaction evidence="1 6">
        <text>[protein]-peptidylproline (omega=180) = [protein]-peptidylproline (omega=0)</text>
        <dbReference type="Rhea" id="RHEA:16237"/>
        <dbReference type="Rhea" id="RHEA-COMP:10747"/>
        <dbReference type="Rhea" id="RHEA-COMP:10748"/>
        <dbReference type="ChEBI" id="CHEBI:83833"/>
        <dbReference type="ChEBI" id="CHEBI:83834"/>
        <dbReference type="EC" id="5.2.1.8"/>
    </reaction>
</comment>
<feature type="region of interest" description="Disordered" evidence="7">
    <location>
        <begin position="33"/>
        <end position="69"/>
    </location>
</feature>
<feature type="region of interest" description="Disordered" evidence="7">
    <location>
        <begin position="128"/>
        <end position="210"/>
    </location>
</feature>
<dbReference type="Pfam" id="PF00254">
    <property type="entry name" value="FKBP_C"/>
    <property type="match status" value="1"/>
</dbReference>
<protein>
    <recommendedName>
        <fullName evidence="3 6">peptidylprolyl isomerase</fullName>
        <ecNumber evidence="3 6">5.2.1.8</ecNumber>
    </recommendedName>
</protein>
<dbReference type="EC" id="5.2.1.8" evidence="3 6"/>
<keyword evidence="4 6" id="KW-0697">Rotamase</keyword>
<dbReference type="Gene3D" id="3.10.50.40">
    <property type="match status" value="1"/>
</dbReference>
<dbReference type="InterPro" id="IPR001179">
    <property type="entry name" value="PPIase_FKBP_dom"/>
</dbReference>
<dbReference type="OrthoDB" id="25996at2"/>
<dbReference type="GO" id="GO:0003755">
    <property type="term" value="F:peptidyl-prolyl cis-trans isomerase activity"/>
    <property type="evidence" value="ECO:0007669"/>
    <property type="project" value="UniProtKB-KW"/>
</dbReference>
<dbReference type="EMBL" id="WOGT01000001">
    <property type="protein sequence ID" value="MUN54327.1"/>
    <property type="molecule type" value="Genomic_DNA"/>
</dbReference>
<feature type="signal peptide" evidence="8">
    <location>
        <begin position="1"/>
        <end position="19"/>
    </location>
</feature>
<dbReference type="AlphaFoldDB" id="A0A7K1LGK4"/>
<dbReference type="PANTHER" id="PTHR43811">
    <property type="entry name" value="FKBP-TYPE PEPTIDYL-PROLYL CIS-TRANS ISOMERASE FKPA"/>
    <property type="match status" value="1"/>
</dbReference>
<comment type="caution">
    <text evidence="10">The sequence shown here is derived from an EMBL/GenBank/DDBJ whole genome shotgun (WGS) entry which is preliminary data.</text>
</comment>
<dbReference type="PROSITE" id="PS00430">
    <property type="entry name" value="TONB_DEPENDENT_REC_1"/>
    <property type="match status" value="1"/>
</dbReference>